<dbReference type="EMBL" id="BJYV01000001">
    <property type="protein sequence ID" value="GEO20171.1"/>
    <property type="molecule type" value="Genomic_DNA"/>
</dbReference>
<dbReference type="Pfam" id="PF12161">
    <property type="entry name" value="HsdM_N"/>
    <property type="match status" value="1"/>
</dbReference>
<dbReference type="PRINTS" id="PR00507">
    <property type="entry name" value="N12N6MTFRASE"/>
</dbReference>
<dbReference type="CDD" id="cd01038">
    <property type="entry name" value="Endonuclease_DUF559"/>
    <property type="match status" value="1"/>
</dbReference>
<evidence type="ECO:0000313" key="13">
    <source>
        <dbReference type="Proteomes" id="UP000321301"/>
    </source>
</evidence>
<dbReference type="InterPro" id="IPR011335">
    <property type="entry name" value="Restrct_endonuc-II-like"/>
</dbReference>
<dbReference type="Pfam" id="PF02384">
    <property type="entry name" value="N6_Mtase"/>
    <property type="match status" value="2"/>
</dbReference>
<comment type="caution">
    <text evidence="12">The sequence shown here is derived from an EMBL/GenBank/DDBJ whole genome shotgun (WGS) entry which is preliminary data.</text>
</comment>
<dbReference type="AlphaFoldDB" id="A0A512C7K0"/>
<evidence type="ECO:0000256" key="5">
    <source>
        <dbReference type="ARBA" id="ARBA00022691"/>
    </source>
</evidence>
<dbReference type="PANTHER" id="PTHR42998">
    <property type="entry name" value="TYPE I RESTRICTION ENZYME HINDVIIP M PROTEIN-RELATED"/>
    <property type="match status" value="1"/>
</dbReference>
<evidence type="ECO:0000313" key="12">
    <source>
        <dbReference type="EMBL" id="GEO20171.1"/>
    </source>
</evidence>
<gene>
    <name evidence="12" type="ORF">CQA01_07050</name>
</gene>
<dbReference type="SUPFAM" id="SSF52980">
    <property type="entry name" value="Restriction endonuclease-like"/>
    <property type="match status" value="1"/>
</dbReference>
<proteinExistence type="inferred from homology"/>
<dbReference type="InterPro" id="IPR029063">
    <property type="entry name" value="SAM-dependent_MTases_sf"/>
</dbReference>
<evidence type="ECO:0000256" key="7">
    <source>
        <dbReference type="ARBA" id="ARBA00047942"/>
    </source>
</evidence>
<accession>A0A512C7K0</accession>
<dbReference type="InterPro" id="IPR022749">
    <property type="entry name" value="D12N6_MeTrfase_N"/>
</dbReference>
<feature type="region of interest" description="Disordered" evidence="8">
    <location>
        <begin position="441"/>
        <end position="472"/>
    </location>
</feature>
<dbReference type="GO" id="GO:0009307">
    <property type="term" value="P:DNA restriction-modification system"/>
    <property type="evidence" value="ECO:0007669"/>
    <property type="project" value="UniProtKB-KW"/>
</dbReference>
<feature type="domain" description="DNA methylase adenine-specific" evidence="9">
    <location>
        <begin position="152"/>
        <end position="441"/>
    </location>
</feature>
<comment type="similarity">
    <text evidence="1">Belongs to the N(4)/N(6)-methyltransferase family.</text>
</comment>
<evidence type="ECO:0000256" key="6">
    <source>
        <dbReference type="ARBA" id="ARBA00022747"/>
    </source>
</evidence>
<dbReference type="Gene3D" id="1.20.1260.30">
    <property type="match status" value="1"/>
</dbReference>
<reference evidence="12 13" key="1">
    <citation type="submission" date="2019-07" db="EMBL/GenBank/DDBJ databases">
        <title>Whole genome shotgun sequence of Cyclobacterium qasimii NBRC 106168.</title>
        <authorList>
            <person name="Hosoyama A."/>
            <person name="Uohara A."/>
            <person name="Ohji S."/>
            <person name="Ichikawa N."/>
        </authorList>
    </citation>
    <scope>NUCLEOTIDE SEQUENCE [LARGE SCALE GENOMIC DNA]</scope>
    <source>
        <strain evidence="12 13">NBRC 106168</strain>
    </source>
</reference>
<dbReference type="GO" id="GO:0032259">
    <property type="term" value="P:methylation"/>
    <property type="evidence" value="ECO:0007669"/>
    <property type="project" value="UniProtKB-KW"/>
</dbReference>
<dbReference type="GO" id="GO:0003677">
    <property type="term" value="F:DNA binding"/>
    <property type="evidence" value="ECO:0007669"/>
    <property type="project" value="InterPro"/>
</dbReference>
<evidence type="ECO:0000256" key="2">
    <source>
        <dbReference type="ARBA" id="ARBA00011900"/>
    </source>
</evidence>
<evidence type="ECO:0000259" key="10">
    <source>
        <dbReference type="Pfam" id="PF04480"/>
    </source>
</evidence>
<comment type="catalytic activity">
    <reaction evidence="7">
        <text>a 2'-deoxyadenosine in DNA + S-adenosyl-L-methionine = an N(6)-methyl-2'-deoxyadenosine in DNA + S-adenosyl-L-homocysteine + H(+)</text>
        <dbReference type="Rhea" id="RHEA:15197"/>
        <dbReference type="Rhea" id="RHEA-COMP:12418"/>
        <dbReference type="Rhea" id="RHEA-COMP:12419"/>
        <dbReference type="ChEBI" id="CHEBI:15378"/>
        <dbReference type="ChEBI" id="CHEBI:57856"/>
        <dbReference type="ChEBI" id="CHEBI:59789"/>
        <dbReference type="ChEBI" id="CHEBI:90615"/>
        <dbReference type="ChEBI" id="CHEBI:90616"/>
        <dbReference type="EC" id="2.1.1.72"/>
    </reaction>
</comment>
<feature type="compositionally biased region" description="Low complexity" evidence="8">
    <location>
        <begin position="452"/>
        <end position="464"/>
    </location>
</feature>
<dbReference type="RefSeq" id="WP_020893615.1">
    <property type="nucleotide sequence ID" value="NZ_BJYV01000001.1"/>
</dbReference>
<dbReference type="GO" id="GO:0008170">
    <property type="term" value="F:N-methyltransferase activity"/>
    <property type="evidence" value="ECO:0007669"/>
    <property type="project" value="InterPro"/>
</dbReference>
<evidence type="ECO:0000259" key="11">
    <source>
        <dbReference type="Pfam" id="PF12161"/>
    </source>
</evidence>
<keyword evidence="13" id="KW-1185">Reference proteome</keyword>
<feature type="domain" description="DUF559" evidence="10">
    <location>
        <begin position="481"/>
        <end position="586"/>
    </location>
</feature>
<feature type="compositionally biased region" description="Polar residues" evidence="8">
    <location>
        <begin position="441"/>
        <end position="451"/>
    </location>
</feature>
<keyword evidence="4" id="KW-0808">Transferase</keyword>
<dbReference type="InterPro" id="IPR052916">
    <property type="entry name" value="Type-I_RE_MTase_Subunit"/>
</dbReference>
<sequence>MAKKQPKKNQKSMEETLWDSANKLRGTVESSEYKHVVLGLIFLKFTSDKFEERKEELISEGKEKYLEMREFYNMKNVFFLAPESRWSYVIGHSKQDDIALIVDTALHTIEKNNPSLKGALPDNYFSRLNLDPSKLAALLDTVNNIDTVGDAEEDVVGRIYEYFLGRFAAAEGKGGGEFYTPKSIVNLIAEMLEPYKGKIYDPACGSGGMFVQSVQFVKSHQGNTRDISIYGQEYTAVTYKLAKMNLAIRGITANLGDVPADTFFKDQHPDLKADYIMANPPFNQSQWREKSELEDDSRWAGFTTPPAGNANYAWILHMLSKLSENGTAGFVLANGSMSSNTSGEGDIRRELIEKDMVDCMIALPGQLFYTTQIPVCLWFITKNKARRPHPENPTKEFRDRRGETLFIDARQLGSMIDRTQKELTKEDISQIANTYHTWRNHVPSSTNQMAKGQSAQSSPPSQGGVAEGRGGYKINNLPHLKTFRKELRNNLTPAEASLWTLLQNKKLDGRKFRRQHSVGNYILDFYCPSEKLAIELDGQGHFNEVQAEYDRERDLFINAFGIKVLRFENKEVFENTESVLNAIKEEFGWYKNHPALQEPGEDLEKNHPALQAAQEDLEKNHPALQAPLLWKEGNYRYEDIPGYCKSSILSEIQANDYVLTPGRYVGVAEEEDDGVHFEDKMTELTAVLKEQMAQAEHLDQAILENLKALGYE</sequence>
<dbReference type="Gene3D" id="3.40.960.10">
    <property type="entry name" value="VSR Endonuclease"/>
    <property type="match status" value="1"/>
</dbReference>
<dbReference type="InterPro" id="IPR007569">
    <property type="entry name" value="DUF559"/>
</dbReference>
<keyword evidence="6" id="KW-0680">Restriction system</keyword>
<dbReference type="GO" id="GO:0009007">
    <property type="term" value="F:site-specific DNA-methyltransferase (adenine-specific) activity"/>
    <property type="evidence" value="ECO:0007669"/>
    <property type="project" value="UniProtKB-EC"/>
</dbReference>
<name>A0A512C7K0_9BACT</name>
<dbReference type="Pfam" id="PF04480">
    <property type="entry name" value="DUF559"/>
    <property type="match status" value="1"/>
</dbReference>
<dbReference type="InterPro" id="IPR003356">
    <property type="entry name" value="DNA_methylase_A-5"/>
</dbReference>
<dbReference type="Proteomes" id="UP000321301">
    <property type="component" value="Unassembled WGS sequence"/>
</dbReference>
<keyword evidence="3" id="KW-0489">Methyltransferase</keyword>
<feature type="domain" description="DNA methylase adenine-specific" evidence="9">
    <location>
        <begin position="633"/>
        <end position="673"/>
    </location>
</feature>
<feature type="domain" description="N6 adenine-specific DNA methyltransferase N-terminal" evidence="11">
    <location>
        <begin position="14"/>
        <end position="141"/>
    </location>
</feature>
<keyword evidence="5" id="KW-0949">S-adenosyl-L-methionine</keyword>
<dbReference type="Gene3D" id="3.40.50.150">
    <property type="entry name" value="Vaccinia Virus protein VP39"/>
    <property type="match status" value="1"/>
</dbReference>
<dbReference type="EC" id="2.1.1.72" evidence="2"/>
<dbReference type="InterPro" id="IPR047216">
    <property type="entry name" value="Endonuclease_DUF559_bact"/>
</dbReference>
<evidence type="ECO:0000256" key="4">
    <source>
        <dbReference type="ARBA" id="ARBA00022679"/>
    </source>
</evidence>
<protein>
    <recommendedName>
        <fullName evidence="2">site-specific DNA-methyltransferase (adenine-specific)</fullName>
        <ecNumber evidence="2">2.1.1.72</ecNumber>
    </recommendedName>
</protein>
<dbReference type="PANTHER" id="PTHR42998:SF1">
    <property type="entry name" value="TYPE I RESTRICTION ENZYME HINDI METHYLASE SUBUNIT"/>
    <property type="match status" value="1"/>
</dbReference>
<evidence type="ECO:0000256" key="8">
    <source>
        <dbReference type="SAM" id="MobiDB-lite"/>
    </source>
</evidence>
<evidence type="ECO:0000256" key="1">
    <source>
        <dbReference type="ARBA" id="ARBA00006594"/>
    </source>
</evidence>
<dbReference type="SUPFAM" id="SSF53335">
    <property type="entry name" value="S-adenosyl-L-methionine-dependent methyltransferases"/>
    <property type="match status" value="1"/>
</dbReference>
<evidence type="ECO:0000256" key="3">
    <source>
        <dbReference type="ARBA" id="ARBA00022603"/>
    </source>
</evidence>
<organism evidence="12 13">
    <name type="scientific">Cyclobacterium qasimii</name>
    <dbReference type="NCBI Taxonomy" id="1350429"/>
    <lineage>
        <taxon>Bacteria</taxon>
        <taxon>Pseudomonadati</taxon>
        <taxon>Bacteroidota</taxon>
        <taxon>Cytophagia</taxon>
        <taxon>Cytophagales</taxon>
        <taxon>Cyclobacteriaceae</taxon>
        <taxon>Cyclobacterium</taxon>
    </lineage>
</organism>
<evidence type="ECO:0000259" key="9">
    <source>
        <dbReference type="Pfam" id="PF02384"/>
    </source>
</evidence>
<dbReference type="InterPro" id="IPR038333">
    <property type="entry name" value="T1MK-like_N_sf"/>
</dbReference>